<evidence type="ECO:0000313" key="2">
    <source>
        <dbReference type="Proteomes" id="UP000266204"/>
    </source>
</evidence>
<dbReference type="GO" id="GO:0009307">
    <property type="term" value="P:DNA restriction-modification system"/>
    <property type="evidence" value="ECO:0007669"/>
    <property type="project" value="InterPro"/>
</dbReference>
<keyword evidence="2" id="KW-1185">Reference proteome</keyword>
<dbReference type="NCBIfam" id="TIGR01712">
    <property type="entry name" value="phage_N6A_met"/>
    <property type="match status" value="1"/>
</dbReference>
<dbReference type="GO" id="GO:0003677">
    <property type="term" value="F:DNA binding"/>
    <property type="evidence" value="ECO:0007669"/>
    <property type="project" value="InterPro"/>
</dbReference>
<dbReference type="EMBL" id="MH363708">
    <property type="protein sequence ID" value="AXC34355.1"/>
    <property type="molecule type" value="Genomic_DNA"/>
</dbReference>
<reference evidence="1 2" key="1">
    <citation type="journal article" date="2018" name="Arch. Virol.">
        <title>Complete genome sequence of C130_2, a novel myovirus infecting pathogenic Escherichia coli and Shigella strains.</title>
        <authorList>
            <person name="Svab D."/>
            <person name="Falgenhauer L."/>
            <person name="Rohde M."/>
            <person name="Chakraborty T."/>
            <person name="Toth I."/>
        </authorList>
    </citation>
    <scope>NUCLEOTIDE SEQUENCE [LARGE SCALE GENOMIC DNA]</scope>
</reference>
<gene>
    <name evidence="1" type="ORF">1302_0046</name>
</gene>
<dbReference type="GO" id="GO:0009007">
    <property type="term" value="F:site-specific DNA-methyltransferase (adenine-specific) activity"/>
    <property type="evidence" value="ECO:0007669"/>
    <property type="project" value="InterPro"/>
</dbReference>
<dbReference type="Pfam" id="PF05869">
    <property type="entry name" value="Dam"/>
    <property type="match status" value="1"/>
</dbReference>
<sequence length="242" mass="26735">MKDENDSKTVDLAQVAADFAIPQAVLEEALKAAGAGALAATPEEVDQVITGRRFAKSKTPDAIRQKWRTPKWLFNYADHRWGPFARDVAAEAGNALCVEFIDEQQNALDPQVAWGKEGETVWCNPPYADPIPWVAAAARNAKQHGVTTVMLLNHDHSPQWFYDMIQACSEIVNIMGYYGTDAKGEEKFHNGRVAFVNAATEVEGRKNSKASSLFLIKPRKRGPVKTDYLTKQDMLDASASVL</sequence>
<dbReference type="GO" id="GO:0032259">
    <property type="term" value="P:methylation"/>
    <property type="evidence" value="ECO:0007669"/>
    <property type="project" value="UniProtKB-KW"/>
</dbReference>
<name>A0A384ZRT6_9CAUD</name>
<dbReference type="InterPro" id="IPR008593">
    <property type="entry name" value="Dam_MeTrfase"/>
</dbReference>
<evidence type="ECO:0000313" key="1">
    <source>
        <dbReference type="EMBL" id="AXC34355.1"/>
    </source>
</evidence>
<accession>A0A384ZRT6</accession>
<organism evidence="1 2">
    <name type="scientific">Escherichia phage C130_2</name>
    <dbReference type="NCBI Taxonomy" id="2234093"/>
    <lineage>
        <taxon>Viruses</taxon>
        <taxon>Duplodnaviria</taxon>
        <taxon>Heunggongvirae</taxon>
        <taxon>Uroviricota</taxon>
        <taxon>Caudoviricetes</taxon>
        <taxon>Hungariovirus</taxon>
        <taxon>Hungariovirus C1302</taxon>
    </lineage>
</organism>
<protein>
    <submittedName>
        <fullName evidence="1">Putative DNA N-6-adenine methyltransferase</fullName>
    </submittedName>
</protein>
<dbReference type="Proteomes" id="UP000266204">
    <property type="component" value="Segment"/>
</dbReference>
<keyword evidence="1" id="KW-0808">Transferase</keyword>
<keyword evidence="1" id="KW-0489">Methyltransferase</keyword>
<proteinExistence type="predicted"/>